<organism evidence="1 2">
    <name type="scientific">Paenibacillus bovis</name>
    <dbReference type="NCBI Taxonomy" id="1616788"/>
    <lineage>
        <taxon>Bacteria</taxon>
        <taxon>Bacillati</taxon>
        <taxon>Bacillota</taxon>
        <taxon>Bacilli</taxon>
        <taxon>Bacillales</taxon>
        <taxon>Paenibacillaceae</taxon>
        <taxon>Paenibacillus</taxon>
    </lineage>
</organism>
<dbReference type="RefSeq" id="WP_060535676.1">
    <property type="nucleotide sequence ID" value="NZ_CP013023.1"/>
</dbReference>
<protein>
    <submittedName>
        <fullName evidence="1">Uncharacterized protein</fullName>
    </submittedName>
</protein>
<gene>
    <name evidence="1" type="ORF">AR543_17215</name>
</gene>
<accession>A0A172ZIU8</accession>
<name>A0A172ZIU8_9BACL</name>
<dbReference type="EMBL" id="CP013023">
    <property type="protein sequence ID" value="ANF97576.1"/>
    <property type="molecule type" value="Genomic_DNA"/>
</dbReference>
<reference evidence="1 2" key="2">
    <citation type="journal article" date="2016" name="Int. J. Syst. Evol. Microbiol.">
        <title>Paenibacillus bovis sp. nov., isolated from raw yak (Bos grunniens) milk.</title>
        <authorList>
            <person name="Gao C."/>
            <person name="Han J."/>
            <person name="Liu Z."/>
            <person name="Xu X."/>
            <person name="Hang F."/>
            <person name="Wu Z."/>
        </authorList>
    </citation>
    <scope>NUCLEOTIDE SEQUENCE [LARGE SCALE GENOMIC DNA]</scope>
    <source>
        <strain evidence="1 2">BD3526</strain>
    </source>
</reference>
<proteinExistence type="predicted"/>
<evidence type="ECO:0000313" key="2">
    <source>
        <dbReference type="Proteomes" id="UP000078148"/>
    </source>
</evidence>
<reference evidence="2" key="1">
    <citation type="submission" date="2015-10" db="EMBL/GenBank/DDBJ databases">
        <title>Genome of Paenibacillus bovis sp. nov.</title>
        <authorList>
            <person name="Wu Z."/>
            <person name="Gao C."/>
            <person name="Liu Z."/>
            <person name="Zheng H."/>
        </authorList>
    </citation>
    <scope>NUCLEOTIDE SEQUENCE [LARGE SCALE GENOMIC DNA]</scope>
    <source>
        <strain evidence="2">BD3526</strain>
    </source>
</reference>
<keyword evidence="2" id="KW-1185">Reference proteome</keyword>
<dbReference type="AlphaFoldDB" id="A0A172ZIU8"/>
<dbReference type="STRING" id="1616788.AR543_17215"/>
<dbReference type="OrthoDB" id="2596542at2"/>
<dbReference type="Proteomes" id="UP000078148">
    <property type="component" value="Chromosome"/>
</dbReference>
<dbReference type="KEGG" id="pbv:AR543_17215"/>
<evidence type="ECO:0000313" key="1">
    <source>
        <dbReference type="EMBL" id="ANF97576.1"/>
    </source>
</evidence>
<sequence>MNFDIKEISNYYGEDKWQYKLNDLLNIGISNENANFISEKGLPKVFSDFTFYKFDNFEKISLKDAHIIKIGEFSFSKSGLFLKQDEDELFSTSSYHGSNIYILNKNLETFFLFHLIKDKIAQNMIKKNKFDSYKYAIELKNKYNENDYMAMEDQEGYWSHLVEDYETGL</sequence>